<dbReference type="Pfam" id="PF14543">
    <property type="entry name" value="TAXi_N"/>
    <property type="match status" value="1"/>
</dbReference>
<reference evidence="6" key="1">
    <citation type="journal article" date="2012" name="Nature">
        <title>The tomato genome sequence provides insights into fleshy fruit evolution.</title>
        <authorList>
            <consortium name="Tomato Genome Consortium"/>
        </authorList>
    </citation>
    <scope>NUCLEOTIDE SEQUENCE [LARGE SCALE GENOMIC DNA]</scope>
    <source>
        <strain evidence="6">cv. Heinz 1706</strain>
    </source>
</reference>
<feature type="domain" description="Peptidase A1" evidence="5">
    <location>
        <begin position="77"/>
        <end position="406"/>
    </location>
</feature>
<dbReference type="PRINTS" id="PR00792">
    <property type="entry name" value="PEPSIN"/>
</dbReference>
<dbReference type="HOGENOM" id="CLU_005738_8_1_1"/>
<feature type="signal peptide" evidence="4">
    <location>
        <begin position="1"/>
        <end position="24"/>
    </location>
</feature>
<evidence type="ECO:0000256" key="3">
    <source>
        <dbReference type="ARBA" id="ARBA00022801"/>
    </source>
</evidence>
<dbReference type="InterPro" id="IPR001461">
    <property type="entry name" value="Aspartic_peptidase_A1"/>
</dbReference>
<dbReference type="GO" id="GO:0006508">
    <property type="term" value="P:proteolysis"/>
    <property type="evidence" value="ECO:0007669"/>
    <property type="project" value="UniProtKB-KW"/>
</dbReference>
<dbReference type="PaxDb" id="4081-Solyc08g078670.2.1"/>
<evidence type="ECO:0000256" key="2">
    <source>
        <dbReference type="ARBA" id="ARBA00022670"/>
    </source>
</evidence>
<evidence type="ECO:0000313" key="6">
    <source>
        <dbReference type="EnsemblPlants" id="Solyc08g078670.2.1"/>
    </source>
</evidence>
<protein>
    <recommendedName>
        <fullName evidence="5">Peptidase A1 domain-containing protein</fullName>
    </recommendedName>
</protein>
<accession>K4CNM6</accession>
<organism evidence="6">
    <name type="scientific">Solanum lycopersicum</name>
    <name type="common">Tomato</name>
    <name type="synonym">Lycopersicon esculentum</name>
    <dbReference type="NCBI Taxonomy" id="4081"/>
    <lineage>
        <taxon>Eukaryota</taxon>
        <taxon>Viridiplantae</taxon>
        <taxon>Streptophyta</taxon>
        <taxon>Embryophyta</taxon>
        <taxon>Tracheophyta</taxon>
        <taxon>Spermatophyta</taxon>
        <taxon>Magnoliopsida</taxon>
        <taxon>eudicotyledons</taxon>
        <taxon>Gunneridae</taxon>
        <taxon>Pentapetalae</taxon>
        <taxon>asterids</taxon>
        <taxon>lamiids</taxon>
        <taxon>Solanales</taxon>
        <taxon>Solanaceae</taxon>
        <taxon>Solanoideae</taxon>
        <taxon>Solaneae</taxon>
        <taxon>Solanum</taxon>
        <taxon>Solanum subgen. Lycopersicon</taxon>
    </lineage>
</organism>
<dbReference type="Proteomes" id="UP000004994">
    <property type="component" value="Chromosome 8"/>
</dbReference>
<dbReference type="SUPFAM" id="SSF50630">
    <property type="entry name" value="Acid proteases"/>
    <property type="match status" value="1"/>
</dbReference>
<evidence type="ECO:0000256" key="1">
    <source>
        <dbReference type="ARBA" id="ARBA00007447"/>
    </source>
</evidence>
<dbReference type="OMA" id="PCHPFDC"/>
<dbReference type="Gramene" id="Solyc08g078670.2.1">
    <property type="protein sequence ID" value="Solyc08g078670.2.1"/>
    <property type="gene ID" value="Solyc08g078670.2"/>
</dbReference>
<reference evidence="6" key="2">
    <citation type="submission" date="2015-06" db="UniProtKB">
        <authorList>
            <consortium name="EnsemblPlants"/>
        </authorList>
    </citation>
    <scope>IDENTIFICATION</scope>
    <source>
        <strain evidence="6">cv. Heinz 1706</strain>
    </source>
</reference>
<dbReference type="Gene3D" id="2.40.70.10">
    <property type="entry name" value="Acid Proteases"/>
    <property type="match status" value="2"/>
</dbReference>
<dbReference type="PANTHER" id="PTHR47967">
    <property type="entry name" value="OS07G0603500 PROTEIN-RELATED"/>
    <property type="match status" value="1"/>
</dbReference>
<dbReference type="PROSITE" id="PS51767">
    <property type="entry name" value="PEPTIDASE_A1"/>
    <property type="match status" value="1"/>
</dbReference>
<name>K4CNM6_SOLLC</name>
<dbReference type="PANTHER" id="PTHR47967:SF26">
    <property type="entry name" value="PEPTIDASE A1 DOMAIN-CONTAINING PROTEIN"/>
    <property type="match status" value="1"/>
</dbReference>
<dbReference type="InterPro" id="IPR033121">
    <property type="entry name" value="PEPTIDASE_A1"/>
</dbReference>
<sequence>MASSSVFFALVIFISMFLFYSASAALVFPLTHSFSRTQFNSTHHLLKSTTVRSASRLHHHRHPHRQVSLPLTPGSDYTLSFSLGSQTISLYMDTGSDVVWLPCHPFDCILCEGKYNPTSIPNPGPINLTSAVPVSCKSRACSAVHSSLPSSDLCTIAKCPLEDIEISDCKSYSCPPFYYAYGDGSFIAKLYISHTFDTNQVHRPSPLILGRYSIDEKMKQMKNYYSDYAYTPMLENPKHPYFYSVGLEGVSIGKTKIPAPASLRRVDRRGNGGMVVDSGTTFTMLPLKFYETVVTEFDRRVGPVLKRANPVEEKTGLHPCYYMDSGSKNVPQLLLHFGGNSSVVMPRRNYFYEFVDDEKVKRKVGCVMLMNGGDEGESGPAGILGNYFQQGFEVVYDLEKKRVGFAKRKCASLWDNLNQH</sequence>
<dbReference type="AlphaFoldDB" id="K4CNM6"/>
<dbReference type="InterPro" id="IPR032799">
    <property type="entry name" value="TAXi_C"/>
</dbReference>
<dbReference type="GO" id="GO:0004190">
    <property type="term" value="F:aspartic-type endopeptidase activity"/>
    <property type="evidence" value="ECO:0007669"/>
    <property type="project" value="InterPro"/>
</dbReference>
<comment type="similarity">
    <text evidence="1">Belongs to the peptidase A1 family.</text>
</comment>
<dbReference type="eggNOG" id="KOG1339">
    <property type="taxonomic scope" value="Eukaryota"/>
</dbReference>
<dbReference type="InParanoid" id="K4CNM6"/>
<keyword evidence="2" id="KW-0645">Protease</keyword>
<dbReference type="InterPro" id="IPR051708">
    <property type="entry name" value="Plant_Aspart_Prot_A1"/>
</dbReference>
<dbReference type="EnsemblPlants" id="Solyc08g078670.2.1">
    <property type="protein sequence ID" value="Solyc08g078670.2.1"/>
    <property type="gene ID" value="Solyc08g078670.2"/>
</dbReference>
<keyword evidence="4" id="KW-0732">Signal</keyword>
<dbReference type="MEROPS" id="A01.A50"/>
<dbReference type="InterPro" id="IPR032861">
    <property type="entry name" value="TAXi_N"/>
</dbReference>
<dbReference type="InterPro" id="IPR021109">
    <property type="entry name" value="Peptidase_aspartic_dom_sf"/>
</dbReference>
<keyword evidence="3" id="KW-0378">Hydrolase</keyword>
<proteinExistence type="inferred from homology"/>
<evidence type="ECO:0000256" key="4">
    <source>
        <dbReference type="SAM" id="SignalP"/>
    </source>
</evidence>
<evidence type="ECO:0000259" key="5">
    <source>
        <dbReference type="PROSITE" id="PS51767"/>
    </source>
</evidence>
<dbReference type="STRING" id="4081.K4CNM6"/>
<dbReference type="PhylomeDB" id="K4CNM6"/>
<dbReference type="Pfam" id="PF14541">
    <property type="entry name" value="TAXi_C"/>
    <property type="match status" value="1"/>
</dbReference>
<dbReference type="FunFam" id="2.40.70.10:FF:000063">
    <property type="entry name" value="aspartic proteinase nepenthesin-1"/>
    <property type="match status" value="1"/>
</dbReference>
<evidence type="ECO:0000313" key="7">
    <source>
        <dbReference type="Proteomes" id="UP000004994"/>
    </source>
</evidence>
<feature type="chain" id="PRO_5003876917" description="Peptidase A1 domain-containing protein" evidence="4">
    <location>
        <begin position="25"/>
        <end position="420"/>
    </location>
</feature>
<keyword evidence="7" id="KW-1185">Reference proteome</keyword>